<proteinExistence type="predicted"/>
<dbReference type="InterPro" id="IPR043504">
    <property type="entry name" value="Peptidase_S1_PA_chymotrypsin"/>
</dbReference>
<evidence type="ECO:0000256" key="2">
    <source>
        <dbReference type="RuleBase" id="RU363034"/>
    </source>
</evidence>
<protein>
    <recommendedName>
        <fullName evidence="4">Peptidase S1 domain-containing protein</fullName>
    </recommendedName>
</protein>
<dbReference type="SUPFAM" id="SSF55797">
    <property type="entry name" value="PR-1-like"/>
    <property type="match status" value="1"/>
</dbReference>
<dbReference type="InterPro" id="IPR014044">
    <property type="entry name" value="CAP_dom"/>
</dbReference>
<keyword evidence="2" id="KW-0378">Hydrolase</keyword>
<dbReference type="InterPro" id="IPR033116">
    <property type="entry name" value="TRYPSIN_SER"/>
</dbReference>
<dbReference type="PROSITE" id="PS50240">
    <property type="entry name" value="TRYPSIN_DOM"/>
    <property type="match status" value="1"/>
</dbReference>
<keyword evidence="6" id="KW-1185">Reference proteome</keyword>
<keyword evidence="2" id="KW-0645">Protease</keyword>
<organism evidence="5 6">
    <name type="scientific">Porites evermanni</name>
    <dbReference type="NCBI Taxonomy" id="104178"/>
    <lineage>
        <taxon>Eukaryota</taxon>
        <taxon>Metazoa</taxon>
        <taxon>Cnidaria</taxon>
        <taxon>Anthozoa</taxon>
        <taxon>Hexacorallia</taxon>
        <taxon>Scleractinia</taxon>
        <taxon>Fungiina</taxon>
        <taxon>Poritidae</taxon>
        <taxon>Porites</taxon>
    </lineage>
</organism>
<keyword evidence="1" id="KW-1015">Disulfide bond</keyword>
<dbReference type="InterPro" id="IPR035940">
    <property type="entry name" value="CAP_sf"/>
</dbReference>
<name>A0ABN8Q3P0_9CNID</name>
<dbReference type="SUPFAM" id="SSF50494">
    <property type="entry name" value="Trypsin-like serine proteases"/>
    <property type="match status" value="2"/>
</dbReference>
<dbReference type="CDD" id="cd05382">
    <property type="entry name" value="CAP_GAPR1-like"/>
    <property type="match status" value="1"/>
</dbReference>
<dbReference type="SMART" id="SM00020">
    <property type="entry name" value="Tryp_SPc"/>
    <property type="match status" value="1"/>
</dbReference>
<dbReference type="SMART" id="SM00198">
    <property type="entry name" value="SCP"/>
    <property type="match status" value="1"/>
</dbReference>
<reference evidence="5 6" key="1">
    <citation type="submission" date="2022-05" db="EMBL/GenBank/DDBJ databases">
        <authorList>
            <consortium name="Genoscope - CEA"/>
            <person name="William W."/>
        </authorList>
    </citation>
    <scope>NUCLEOTIDE SEQUENCE [LARGE SCALE GENOMIC DNA]</scope>
</reference>
<dbReference type="PANTHER" id="PTHR24252">
    <property type="entry name" value="ACROSIN-RELATED"/>
    <property type="match status" value="1"/>
</dbReference>
<dbReference type="CDD" id="cd00190">
    <property type="entry name" value="Tryp_SPc"/>
    <property type="match status" value="1"/>
</dbReference>
<dbReference type="Pfam" id="PF00188">
    <property type="entry name" value="CAP"/>
    <property type="match status" value="1"/>
</dbReference>
<feature type="region of interest" description="Disordered" evidence="3">
    <location>
        <begin position="411"/>
        <end position="430"/>
    </location>
</feature>
<dbReference type="Pfam" id="PF00089">
    <property type="entry name" value="Trypsin"/>
    <property type="match status" value="2"/>
</dbReference>
<dbReference type="PROSITE" id="PS00134">
    <property type="entry name" value="TRYPSIN_HIS"/>
    <property type="match status" value="1"/>
</dbReference>
<dbReference type="PANTHER" id="PTHR24252:SF7">
    <property type="entry name" value="HYALIN"/>
    <property type="match status" value="1"/>
</dbReference>
<feature type="region of interest" description="Disordered" evidence="3">
    <location>
        <begin position="139"/>
        <end position="161"/>
    </location>
</feature>
<gene>
    <name evidence="5" type="ORF">PEVE_00002063</name>
</gene>
<evidence type="ECO:0000256" key="3">
    <source>
        <dbReference type="SAM" id="MobiDB-lite"/>
    </source>
</evidence>
<comment type="caution">
    <text evidence="5">The sequence shown here is derived from an EMBL/GenBank/DDBJ whole genome shotgun (WGS) entry which is preliminary data.</text>
</comment>
<dbReference type="PRINTS" id="PR00722">
    <property type="entry name" value="CHYMOTRYPSIN"/>
</dbReference>
<dbReference type="InterPro" id="IPR001314">
    <property type="entry name" value="Peptidase_S1A"/>
</dbReference>
<dbReference type="Gene3D" id="2.40.10.10">
    <property type="entry name" value="Trypsin-like serine proteases"/>
    <property type="match status" value="3"/>
</dbReference>
<dbReference type="InterPro" id="IPR009003">
    <property type="entry name" value="Peptidase_S1_PA"/>
</dbReference>
<keyword evidence="2" id="KW-0720">Serine protease</keyword>
<dbReference type="Proteomes" id="UP001159427">
    <property type="component" value="Unassembled WGS sequence"/>
</dbReference>
<dbReference type="InterPro" id="IPR034113">
    <property type="entry name" value="SCP_GAPR1-like"/>
</dbReference>
<dbReference type="InterPro" id="IPR018114">
    <property type="entry name" value="TRYPSIN_HIS"/>
</dbReference>
<sequence>MAHNKLRRLHGSQPLVWSEDLAAEAQKWCANLALNDKLEHDSQAINMKNQGENIAAVYFNDEQRGSPPLSLCKKVVDEWYKEERNYNYQTGMPKAPGLPIKHFAQAVWNNSFLIGVGSARSTLHGDVICARYSPRGAGGSPADFRENIPPITGGKTGTGGALDEEETIRAAGGGITHGGNEGNVSCGIGKKPRIVGGSVARPEEFPWQVSFRLRKGNLTSGIFCGGSLINKKWVVTAAHCFDNIPEQVIPFVMLGEFDARNKEGNEVVVEIKGFFPHPQYVAKPSMNDIALVRLQREVSFSDNVKPICLPKGGISFKTGTNCTVTGFGNIIEGGTGSRTLKKTNLPIVDDNTCSSLYGAQALNQQFCAGYEEGKTASCQGDSGGPLACQKDGRYYLTGINVNIIFRGRPVAGGESEENEEEKPTIWSWGGGEPHGGHGSISCGIGKKSRIIINHRLFSRKGKLYDIALVKLAEEVTFNEYMKPICLPQKGINFEVGKVCTVTGFGRIRKKGPFADTLLKTVLPIVDNSTCLRIYDNYMKAVSRSDAAFCAGYGQDFGFKLAASDLPKSSTKMVYPERNRMEKKPMS</sequence>
<accession>A0ABN8Q3P0</accession>
<dbReference type="EMBL" id="CALNXI010001113">
    <property type="protein sequence ID" value="CAH3156056.1"/>
    <property type="molecule type" value="Genomic_DNA"/>
</dbReference>
<feature type="domain" description="Peptidase S1" evidence="4">
    <location>
        <begin position="194"/>
        <end position="486"/>
    </location>
</feature>
<evidence type="ECO:0000313" key="6">
    <source>
        <dbReference type="Proteomes" id="UP001159427"/>
    </source>
</evidence>
<evidence type="ECO:0000259" key="4">
    <source>
        <dbReference type="PROSITE" id="PS50240"/>
    </source>
</evidence>
<dbReference type="InterPro" id="IPR001254">
    <property type="entry name" value="Trypsin_dom"/>
</dbReference>
<dbReference type="PROSITE" id="PS00135">
    <property type="entry name" value="TRYPSIN_SER"/>
    <property type="match status" value="1"/>
</dbReference>
<evidence type="ECO:0000313" key="5">
    <source>
        <dbReference type="EMBL" id="CAH3156056.1"/>
    </source>
</evidence>
<dbReference type="Gene3D" id="3.40.33.10">
    <property type="entry name" value="CAP"/>
    <property type="match status" value="1"/>
</dbReference>
<evidence type="ECO:0000256" key="1">
    <source>
        <dbReference type="ARBA" id="ARBA00023157"/>
    </source>
</evidence>